<feature type="region of interest" description="Disordered" evidence="1">
    <location>
        <begin position="1"/>
        <end position="147"/>
    </location>
</feature>
<name>A0A5E4NJH1_9HEMI</name>
<proteinExistence type="predicted"/>
<feature type="compositionally biased region" description="Basic residues" evidence="1">
    <location>
        <begin position="58"/>
        <end position="84"/>
    </location>
</feature>
<dbReference type="Proteomes" id="UP000325440">
    <property type="component" value="Unassembled WGS sequence"/>
</dbReference>
<feature type="compositionally biased region" description="Basic residues" evidence="1">
    <location>
        <begin position="115"/>
        <end position="125"/>
    </location>
</feature>
<evidence type="ECO:0000256" key="1">
    <source>
        <dbReference type="SAM" id="MobiDB-lite"/>
    </source>
</evidence>
<evidence type="ECO:0000313" key="3">
    <source>
        <dbReference type="Proteomes" id="UP000325440"/>
    </source>
</evidence>
<reference evidence="2 3" key="1">
    <citation type="submission" date="2019-08" db="EMBL/GenBank/DDBJ databases">
        <authorList>
            <person name="Alioto T."/>
            <person name="Alioto T."/>
            <person name="Gomez Garrido J."/>
        </authorList>
    </citation>
    <scope>NUCLEOTIDE SEQUENCE [LARGE SCALE GENOMIC DNA]</scope>
</reference>
<feature type="compositionally biased region" description="Polar residues" evidence="1">
    <location>
        <begin position="99"/>
        <end position="108"/>
    </location>
</feature>
<evidence type="ECO:0000313" key="2">
    <source>
        <dbReference type="EMBL" id="VVC42521.1"/>
    </source>
</evidence>
<keyword evidence="3" id="KW-1185">Reference proteome</keyword>
<organism evidence="2 3">
    <name type="scientific">Cinara cedri</name>
    <dbReference type="NCBI Taxonomy" id="506608"/>
    <lineage>
        <taxon>Eukaryota</taxon>
        <taxon>Metazoa</taxon>
        <taxon>Ecdysozoa</taxon>
        <taxon>Arthropoda</taxon>
        <taxon>Hexapoda</taxon>
        <taxon>Insecta</taxon>
        <taxon>Pterygota</taxon>
        <taxon>Neoptera</taxon>
        <taxon>Paraneoptera</taxon>
        <taxon>Hemiptera</taxon>
        <taxon>Sternorrhyncha</taxon>
        <taxon>Aphidomorpha</taxon>
        <taxon>Aphidoidea</taxon>
        <taxon>Aphididae</taxon>
        <taxon>Lachninae</taxon>
        <taxon>Cinara</taxon>
    </lineage>
</organism>
<gene>
    <name evidence="2" type="ORF">CINCED_3A023573</name>
</gene>
<dbReference type="AlphaFoldDB" id="A0A5E4NJH1"/>
<accession>A0A5E4NJH1</accession>
<sequence>MIEKRSRPHNNNNSSTSKKKVKGYRTAGSVSRGKPDKTNGHQTRSVTRGLDGMVDLRRRNRSRPRRSRRKSSRRRRSLSRRSRLRSSSQSTRNYEDNGNDCTENTSAETGEAVAHRMRRQRRSRRVTNDIENNSTDHRSSSSSSSNPLPANEEIFIYFFYSNLISKRENTWDEVL</sequence>
<protein>
    <submittedName>
        <fullName evidence="2">Uncharacterized protein</fullName>
    </submittedName>
</protein>
<dbReference type="EMBL" id="CABPRJ010001958">
    <property type="protein sequence ID" value="VVC42521.1"/>
    <property type="molecule type" value="Genomic_DNA"/>
</dbReference>